<name>A0A8H4RAX5_9HELO</name>
<dbReference type="CDD" id="cd09917">
    <property type="entry name" value="F-box_SF"/>
    <property type="match status" value="1"/>
</dbReference>
<feature type="domain" description="F-box" evidence="1">
    <location>
        <begin position="8"/>
        <end position="53"/>
    </location>
</feature>
<accession>A0A8H4RAX5</accession>
<evidence type="ECO:0000313" key="2">
    <source>
        <dbReference type="EMBL" id="KAF4626732.1"/>
    </source>
</evidence>
<dbReference type="Pfam" id="PF00646">
    <property type="entry name" value="F-box"/>
    <property type="match status" value="1"/>
</dbReference>
<dbReference type="Proteomes" id="UP000566819">
    <property type="component" value="Unassembled WGS sequence"/>
</dbReference>
<sequence>MSSFPKPSAQLNRLPQELLSIICECLPRTDLKSLRCVSHRLKSSVNTRMFHTITLRVNTKSFQKLRNIAADGELREIVRRICYDGRTLLNIPVPNREIWQQRIAGRGLVCKRQQFLAQFTDSELDGFYKNHCDYLAGQHFGMGPLCEEALMKEVLSRLPMITGVQFFLKEPTEATEVVSLSSLSQIGQEILSEPDRYCNPDKDGRFWTLLRMACLSGHRYHLSSVEGRHLDMENWNALGFEYEDTYTNLPALRKLSFHFHRNDWISRDDTKVLADFLAHSSRLQSLRLSFDNYKIRMGPPTFRLSYFAANQHWECLNSLFLDGLIATEIDLREFLAKHSATLRTLELRHVVFESVICVDSSGQGQHLHGSFINFLTFLNQNMSLEKVSFNGRLGNEWDEIWDVEAPDGGINAGDCLKHKIELFATRRGPFPFIPISEVSGKIAATHKDGGVPPWMFPEDFSWQFSSRAHVSY</sequence>
<evidence type="ECO:0000259" key="1">
    <source>
        <dbReference type="PROSITE" id="PS50181"/>
    </source>
</evidence>
<dbReference type="OrthoDB" id="5422579at2759"/>
<dbReference type="InterPro" id="IPR001810">
    <property type="entry name" value="F-box_dom"/>
</dbReference>
<evidence type="ECO:0000313" key="3">
    <source>
        <dbReference type="Proteomes" id="UP000566819"/>
    </source>
</evidence>
<dbReference type="SMART" id="SM00256">
    <property type="entry name" value="FBOX"/>
    <property type="match status" value="1"/>
</dbReference>
<dbReference type="InterPro" id="IPR036047">
    <property type="entry name" value="F-box-like_dom_sf"/>
</dbReference>
<dbReference type="SUPFAM" id="SSF81383">
    <property type="entry name" value="F-box domain"/>
    <property type="match status" value="1"/>
</dbReference>
<organism evidence="2 3">
    <name type="scientific">Cudoniella acicularis</name>
    <dbReference type="NCBI Taxonomy" id="354080"/>
    <lineage>
        <taxon>Eukaryota</taxon>
        <taxon>Fungi</taxon>
        <taxon>Dikarya</taxon>
        <taxon>Ascomycota</taxon>
        <taxon>Pezizomycotina</taxon>
        <taxon>Leotiomycetes</taxon>
        <taxon>Helotiales</taxon>
        <taxon>Tricladiaceae</taxon>
        <taxon>Cudoniella</taxon>
    </lineage>
</organism>
<dbReference type="AlphaFoldDB" id="A0A8H4RAX5"/>
<protein>
    <recommendedName>
        <fullName evidence="1">F-box domain-containing protein</fullName>
    </recommendedName>
</protein>
<dbReference type="EMBL" id="JAAMPI010001094">
    <property type="protein sequence ID" value="KAF4626732.1"/>
    <property type="molecule type" value="Genomic_DNA"/>
</dbReference>
<proteinExistence type="predicted"/>
<dbReference type="SUPFAM" id="SSF52047">
    <property type="entry name" value="RNI-like"/>
    <property type="match status" value="1"/>
</dbReference>
<keyword evidence="3" id="KW-1185">Reference proteome</keyword>
<dbReference type="PROSITE" id="PS50181">
    <property type="entry name" value="FBOX"/>
    <property type="match status" value="1"/>
</dbReference>
<gene>
    <name evidence="2" type="ORF">G7Y89_g11425</name>
</gene>
<comment type="caution">
    <text evidence="2">The sequence shown here is derived from an EMBL/GenBank/DDBJ whole genome shotgun (WGS) entry which is preliminary data.</text>
</comment>
<reference evidence="2 3" key="1">
    <citation type="submission" date="2020-03" db="EMBL/GenBank/DDBJ databases">
        <title>Draft Genome Sequence of Cudoniella acicularis.</title>
        <authorList>
            <person name="Buettner E."/>
            <person name="Kellner H."/>
        </authorList>
    </citation>
    <scope>NUCLEOTIDE SEQUENCE [LARGE SCALE GENOMIC DNA]</scope>
    <source>
        <strain evidence="2 3">DSM 108380</strain>
    </source>
</reference>